<dbReference type="Pfam" id="PF06114">
    <property type="entry name" value="Peptidase_M78"/>
    <property type="match status" value="1"/>
</dbReference>
<organism evidence="2 3">
    <name type="scientific">Microbacterium aurum</name>
    <dbReference type="NCBI Taxonomy" id="36805"/>
    <lineage>
        <taxon>Bacteria</taxon>
        <taxon>Bacillati</taxon>
        <taxon>Actinomycetota</taxon>
        <taxon>Actinomycetes</taxon>
        <taxon>Micrococcales</taxon>
        <taxon>Microbacteriaceae</taxon>
        <taxon>Microbacterium</taxon>
    </lineage>
</organism>
<dbReference type="InterPro" id="IPR010359">
    <property type="entry name" value="IrrE_HExxH"/>
</dbReference>
<dbReference type="Gene3D" id="1.10.10.2910">
    <property type="match status" value="1"/>
</dbReference>
<evidence type="ECO:0000313" key="3">
    <source>
        <dbReference type="Proteomes" id="UP000187185"/>
    </source>
</evidence>
<feature type="domain" description="IrrE N-terminal-like" evidence="1">
    <location>
        <begin position="72"/>
        <end position="126"/>
    </location>
</feature>
<evidence type="ECO:0000313" key="2">
    <source>
        <dbReference type="EMBL" id="APZ33039.1"/>
    </source>
</evidence>
<dbReference type="EMBL" id="CP018762">
    <property type="protein sequence ID" value="APZ33039.1"/>
    <property type="molecule type" value="Genomic_DNA"/>
</dbReference>
<reference evidence="2 3" key="1">
    <citation type="submission" date="2016-12" db="EMBL/GenBank/DDBJ databases">
        <title>Complete genome sequence of Microbacterium aurum KACC 15219.</title>
        <authorList>
            <person name="Jung Y."/>
            <person name="Shin J.-H."/>
            <person name="Lee Y.-J."/>
            <person name="Yi H."/>
            <person name="Bahn Y.-S."/>
            <person name="Kim J.F."/>
            <person name="Lee D.-W."/>
        </authorList>
    </citation>
    <scope>NUCLEOTIDE SEQUENCE [LARGE SCALE GENOMIC DNA]</scope>
    <source>
        <strain evidence="2 3">KACC 15219</strain>
    </source>
</reference>
<dbReference type="Proteomes" id="UP000187185">
    <property type="component" value="Chromosome"/>
</dbReference>
<dbReference type="RefSeq" id="WP_076688485.1">
    <property type="nucleotide sequence ID" value="NZ_CP018762.1"/>
</dbReference>
<name>A0A1P8U4K3_9MICO</name>
<sequence>MNVDACVRLAVAAVPSDVRAGFIDDPLETMTGRLGLTVRAAPQLASARADGGFCDGMSFLDDGVILYRPTGNRRENFTLAHELGHYIVNTLDRVVDWLADNDDDGRVLETICDRFARELLLPTNVAAELVGRGPVRARHVLELYSATSASHPVCMIALAQQMRELGAIALIDRTTGEVTDASVRPDPELGWPKVIPWRGQRMPQGHHLLGLEEGTGRTERLTWHGTWGDEDFFIDAVGARNKIVCVFAATDIWTPGSAAPLISRDFDTRPHLRGTCCGRDFQVAGYPCPKCKKPFCPSCGLCPCQRSSAADALCDECFRLFRPHLLEGGLCVECR</sequence>
<keyword evidence="3" id="KW-1185">Reference proteome</keyword>
<proteinExistence type="predicted"/>
<dbReference type="KEGG" id="maur:BOH66_01055"/>
<dbReference type="STRING" id="36805.BOH66_01055"/>
<dbReference type="AlphaFoldDB" id="A0A1P8U4K3"/>
<gene>
    <name evidence="2" type="ORF">BOH66_01055</name>
</gene>
<accession>A0A1P8U4K3</accession>
<evidence type="ECO:0000259" key="1">
    <source>
        <dbReference type="Pfam" id="PF06114"/>
    </source>
</evidence>
<protein>
    <recommendedName>
        <fullName evidence="1">IrrE N-terminal-like domain-containing protein</fullName>
    </recommendedName>
</protein>